<evidence type="ECO:0000313" key="1">
    <source>
        <dbReference type="EMBL" id="CAE7510740.1"/>
    </source>
</evidence>
<gene>
    <name evidence="1" type="ORF">SNAT2548_LOCUS28604</name>
</gene>
<evidence type="ECO:0000313" key="2">
    <source>
        <dbReference type="Proteomes" id="UP000604046"/>
    </source>
</evidence>
<protein>
    <submittedName>
        <fullName evidence="1">Uncharacterized protein</fullName>
    </submittedName>
</protein>
<accession>A0A812T8K2</accession>
<organism evidence="1 2">
    <name type="scientific">Symbiodinium natans</name>
    <dbReference type="NCBI Taxonomy" id="878477"/>
    <lineage>
        <taxon>Eukaryota</taxon>
        <taxon>Sar</taxon>
        <taxon>Alveolata</taxon>
        <taxon>Dinophyceae</taxon>
        <taxon>Suessiales</taxon>
        <taxon>Symbiodiniaceae</taxon>
        <taxon>Symbiodinium</taxon>
    </lineage>
</organism>
<name>A0A812T8K2_9DINO</name>
<dbReference type="AlphaFoldDB" id="A0A812T8K2"/>
<sequence>MSSNLERVNEKGEGGIRPFFGVDRPYTEEICNELRARMEGRGDTAQRRQQTFLLDQVTKLTAELPLIMAKRGIQWLARTSGNNTRV</sequence>
<keyword evidence="2" id="KW-1185">Reference proteome</keyword>
<reference evidence="1" key="1">
    <citation type="submission" date="2021-02" db="EMBL/GenBank/DDBJ databases">
        <authorList>
            <person name="Dougan E. K."/>
            <person name="Rhodes N."/>
            <person name="Thang M."/>
            <person name="Chan C."/>
        </authorList>
    </citation>
    <scope>NUCLEOTIDE SEQUENCE</scope>
</reference>
<dbReference type="Proteomes" id="UP000604046">
    <property type="component" value="Unassembled WGS sequence"/>
</dbReference>
<comment type="caution">
    <text evidence="1">The sequence shown here is derived from an EMBL/GenBank/DDBJ whole genome shotgun (WGS) entry which is preliminary data.</text>
</comment>
<dbReference type="EMBL" id="CAJNDS010002523">
    <property type="protein sequence ID" value="CAE7510740.1"/>
    <property type="molecule type" value="Genomic_DNA"/>
</dbReference>
<proteinExistence type="predicted"/>